<sequence length="121" mass="14192">MAENKDPKQLQAQYTQYQDTLRQLQSNLSEFTSKIQEYAIVDASLARIPPEKRKGRKCFKMIGGVLVEKDIDEVSKILHSELAQMQTKRNEQEKKLTSTKKEFDEWITKNNVKVMRPEDME</sequence>
<evidence type="ECO:0000313" key="4">
    <source>
        <dbReference type="EMBL" id="KAA8906992.1"/>
    </source>
</evidence>
<keyword evidence="3" id="KW-0175">Coiled coil</keyword>
<dbReference type="GO" id="GO:0051082">
    <property type="term" value="F:unfolded protein binding"/>
    <property type="evidence" value="ECO:0007669"/>
    <property type="project" value="InterPro"/>
</dbReference>
<comment type="similarity">
    <text evidence="1">Belongs to the prefoldin subunit beta family.</text>
</comment>
<dbReference type="InterPro" id="IPR002777">
    <property type="entry name" value="PFD_beta-like"/>
</dbReference>
<accession>A0A642V364</accession>
<dbReference type="AlphaFoldDB" id="A0A642V364"/>
<evidence type="ECO:0000313" key="5">
    <source>
        <dbReference type="Proteomes" id="UP000449547"/>
    </source>
</evidence>
<reference evidence="4 5" key="1">
    <citation type="submission" date="2019-07" db="EMBL/GenBank/DDBJ databases">
        <title>Genome assembly of two rare yeast pathogens: Diutina rugosa and Trichomonascus ciferrii.</title>
        <authorList>
            <person name="Mixao V."/>
            <person name="Saus E."/>
            <person name="Hansen A."/>
            <person name="Lass-Flor C."/>
            <person name="Gabaldon T."/>
        </authorList>
    </citation>
    <scope>NUCLEOTIDE SEQUENCE [LARGE SCALE GENOMIC DNA]</scope>
    <source>
        <strain evidence="4 5">CBS 613</strain>
    </source>
</reference>
<dbReference type="RefSeq" id="XP_034014343.1">
    <property type="nucleotide sequence ID" value="XM_034158950.1"/>
</dbReference>
<evidence type="ECO:0000256" key="3">
    <source>
        <dbReference type="SAM" id="Coils"/>
    </source>
</evidence>
<proteinExistence type="inferred from homology"/>
<protein>
    <recommendedName>
        <fullName evidence="6">Prefoldin subunit 2</fullName>
    </recommendedName>
</protein>
<gene>
    <name evidence="4" type="ORF">DIURU_000676</name>
</gene>
<evidence type="ECO:0000256" key="2">
    <source>
        <dbReference type="ARBA" id="ARBA00023186"/>
    </source>
</evidence>
<dbReference type="PANTHER" id="PTHR13303">
    <property type="entry name" value="PREFOLDIN SUBUNIT 2"/>
    <property type="match status" value="1"/>
</dbReference>
<dbReference type="OMA" id="CFKMIGG"/>
<dbReference type="InterPro" id="IPR009053">
    <property type="entry name" value="Prefoldin"/>
</dbReference>
<evidence type="ECO:0008006" key="6">
    <source>
        <dbReference type="Google" id="ProtNLM"/>
    </source>
</evidence>
<dbReference type="SUPFAM" id="SSF46579">
    <property type="entry name" value="Prefoldin"/>
    <property type="match status" value="1"/>
</dbReference>
<keyword evidence="5" id="KW-1185">Reference proteome</keyword>
<dbReference type="InterPro" id="IPR027235">
    <property type="entry name" value="PFD2"/>
</dbReference>
<dbReference type="GO" id="GO:0006457">
    <property type="term" value="P:protein folding"/>
    <property type="evidence" value="ECO:0007669"/>
    <property type="project" value="InterPro"/>
</dbReference>
<dbReference type="Gene3D" id="1.10.287.370">
    <property type="match status" value="1"/>
</dbReference>
<dbReference type="GO" id="GO:0016272">
    <property type="term" value="C:prefoldin complex"/>
    <property type="evidence" value="ECO:0007669"/>
    <property type="project" value="InterPro"/>
</dbReference>
<dbReference type="VEuPathDB" id="FungiDB:DIURU_000676"/>
<organism evidence="4 5">
    <name type="scientific">Diutina rugosa</name>
    <name type="common">Yeast</name>
    <name type="synonym">Candida rugosa</name>
    <dbReference type="NCBI Taxonomy" id="5481"/>
    <lineage>
        <taxon>Eukaryota</taxon>
        <taxon>Fungi</taxon>
        <taxon>Dikarya</taxon>
        <taxon>Ascomycota</taxon>
        <taxon>Saccharomycotina</taxon>
        <taxon>Pichiomycetes</taxon>
        <taxon>Debaryomycetaceae</taxon>
        <taxon>Diutina</taxon>
    </lineage>
</organism>
<dbReference type="Pfam" id="PF01920">
    <property type="entry name" value="Prefoldin_2"/>
    <property type="match status" value="1"/>
</dbReference>
<dbReference type="OrthoDB" id="29646at2759"/>
<name>A0A642V364_DIURU</name>
<dbReference type="EMBL" id="SWFT01000027">
    <property type="protein sequence ID" value="KAA8906992.1"/>
    <property type="molecule type" value="Genomic_DNA"/>
</dbReference>
<keyword evidence="2" id="KW-0143">Chaperone</keyword>
<evidence type="ECO:0000256" key="1">
    <source>
        <dbReference type="ARBA" id="ARBA00008045"/>
    </source>
</evidence>
<feature type="coiled-coil region" evidence="3">
    <location>
        <begin position="75"/>
        <end position="102"/>
    </location>
</feature>
<comment type="caution">
    <text evidence="4">The sequence shown here is derived from an EMBL/GenBank/DDBJ whole genome shotgun (WGS) entry which is preliminary data.</text>
</comment>
<dbReference type="GeneID" id="54779329"/>
<dbReference type="Proteomes" id="UP000449547">
    <property type="component" value="Unassembled WGS sequence"/>
</dbReference>